<sequence length="141" mass="15777">MAFAYALLMLVLAVFIAAFILLVVGTIYFALSNSEIPPGVDQPVKLRLLHIILTGTAVLGKILERLGLCSQVGFFSYMYQGKKLGEDPKLFIKDLQFGRVPVRLYQPRAPSVGRRRGVIYFHGGGWMFGSIGKIFNRKKLR</sequence>
<dbReference type="Ensembl" id="ENSPSIT00000006383.1">
    <property type="protein sequence ID" value="ENSPSIP00000006346.1"/>
    <property type="gene ID" value="ENSPSIG00000005882.1"/>
</dbReference>
<dbReference type="eggNOG" id="KOG1515">
    <property type="taxonomic scope" value="Eukaryota"/>
</dbReference>
<evidence type="ECO:0000256" key="1">
    <source>
        <dbReference type="SAM" id="Phobius"/>
    </source>
</evidence>
<proteinExistence type="predicted"/>
<keyword evidence="1" id="KW-0472">Membrane</keyword>
<dbReference type="Gene3D" id="3.40.50.1820">
    <property type="entry name" value="alpha/beta hydrolase"/>
    <property type="match status" value="1"/>
</dbReference>
<dbReference type="OMA" id="LGICHEM"/>
<keyword evidence="1" id="KW-0812">Transmembrane</keyword>
<dbReference type="InterPro" id="IPR029058">
    <property type="entry name" value="AB_hydrolase_fold"/>
</dbReference>
<keyword evidence="1" id="KW-1133">Transmembrane helix</keyword>
<reference evidence="2" key="3">
    <citation type="submission" date="2025-08" db="UniProtKB">
        <authorList>
            <consortium name="Ensembl"/>
        </authorList>
    </citation>
    <scope>IDENTIFICATION</scope>
</reference>
<dbReference type="HOGENOM" id="CLU_1824712_0_0_1"/>
<reference evidence="3" key="2">
    <citation type="journal article" date="2013" name="Nat. Genet.">
        <title>The draft genomes of soft-shell turtle and green sea turtle yield insights into the development and evolution of the turtle-specific body plan.</title>
        <authorList>
            <person name="Wang Z."/>
            <person name="Pascual-Anaya J."/>
            <person name="Zadissa A."/>
            <person name="Li W."/>
            <person name="Niimura Y."/>
            <person name="Huang Z."/>
            <person name="Li C."/>
            <person name="White S."/>
            <person name="Xiong Z."/>
            <person name="Fang D."/>
            <person name="Wang B."/>
            <person name="Ming Y."/>
            <person name="Chen Y."/>
            <person name="Zheng Y."/>
            <person name="Kuraku S."/>
            <person name="Pignatelli M."/>
            <person name="Herrero J."/>
            <person name="Beal K."/>
            <person name="Nozawa M."/>
            <person name="Li Q."/>
            <person name="Wang J."/>
            <person name="Zhang H."/>
            <person name="Yu L."/>
            <person name="Shigenobu S."/>
            <person name="Wang J."/>
            <person name="Liu J."/>
            <person name="Flicek P."/>
            <person name="Searle S."/>
            <person name="Wang J."/>
            <person name="Kuratani S."/>
            <person name="Yin Y."/>
            <person name="Aken B."/>
            <person name="Zhang G."/>
            <person name="Irie N."/>
        </authorList>
    </citation>
    <scope>NUCLEOTIDE SEQUENCE [LARGE SCALE GENOMIC DNA]</scope>
    <source>
        <strain evidence="3">Daiwa-1</strain>
    </source>
</reference>
<evidence type="ECO:0008006" key="4">
    <source>
        <dbReference type="Google" id="ProtNLM"/>
    </source>
</evidence>
<reference evidence="2" key="4">
    <citation type="submission" date="2025-09" db="UniProtKB">
        <authorList>
            <consortium name="Ensembl"/>
        </authorList>
    </citation>
    <scope>IDENTIFICATION</scope>
</reference>
<name>K7FE86_PELSI</name>
<accession>K7FE86</accession>
<protein>
    <recommendedName>
        <fullName evidence="4">Alpha/beta hydrolase fold-3 domain-containing protein</fullName>
    </recommendedName>
</protein>
<evidence type="ECO:0000313" key="3">
    <source>
        <dbReference type="Proteomes" id="UP000007267"/>
    </source>
</evidence>
<dbReference type="STRING" id="13735.ENSPSIP00000006346"/>
<organism evidence="2 3">
    <name type="scientific">Pelodiscus sinensis</name>
    <name type="common">Chinese softshell turtle</name>
    <name type="synonym">Trionyx sinensis</name>
    <dbReference type="NCBI Taxonomy" id="13735"/>
    <lineage>
        <taxon>Eukaryota</taxon>
        <taxon>Metazoa</taxon>
        <taxon>Chordata</taxon>
        <taxon>Craniata</taxon>
        <taxon>Vertebrata</taxon>
        <taxon>Euteleostomi</taxon>
        <taxon>Archelosauria</taxon>
        <taxon>Testudinata</taxon>
        <taxon>Testudines</taxon>
        <taxon>Cryptodira</taxon>
        <taxon>Trionychia</taxon>
        <taxon>Trionychidae</taxon>
        <taxon>Pelodiscus</taxon>
    </lineage>
</organism>
<dbReference type="SUPFAM" id="SSF53474">
    <property type="entry name" value="alpha/beta-Hydrolases"/>
    <property type="match status" value="1"/>
</dbReference>
<keyword evidence="3" id="KW-1185">Reference proteome</keyword>
<dbReference type="GeneTree" id="ENSGT00940000164442"/>
<dbReference type="Proteomes" id="UP000007267">
    <property type="component" value="Unassembled WGS sequence"/>
</dbReference>
<evidence type="ECO:0000313" key="2">
    <source>
        <dbReference type="Ensembl" id="ENSPSIP00000006346.1"/>
    </source>
</evidence>
<dbReference type="AlphaFoldDB" id="K7FE86"/>
<reference evidence="3" key="1">
    <citation type="submission" date="2011-10" db="EMBL/GenBank/DDBJ databases">
        <authorList>
            <consortium name="Soft-shell Turtle Genome Consortium"/>
        </authorList>
    </citation>
    <scope>NUCLEOTIDE SEQUENCE [LARGE SCALE GENOMIC DNA]</scope>
    <source>
        <strain evidence="3">Daiwa-1</strain>
    </source>
</reference>
<dbReference type="EMBL" id="AGCU01118327">
    <property type="status" value="NOT_ANNOTATED_CDS"/>
    <property type="molecule type" value="Genomic_DNA"/>
</dbReference>
<feature type="transmembrane region" description="Helical" evidence="1">
    <location>
        <begin position="7"/>
        <end position="31"/>
    </location>
</feature>